<dbReference type="InterPro" id="IPR001296">
    <property type="entry name" value="Glyco_trans_1"/>
</dbReference>
<protein>
    <submittedName>
        <fullName evidence="2">Glycosyltransferase family 4 protein</fullName>
    </submittedName>
</protein>
<dbReference type="CDD" id="cd03808">
    <property type="entry name" value="GT4_CapM-like"/>
    <property type="match status" value="1"/>
</dbReference>
<accession>A0ABS9UNX9</accession>
<sequence length="369" mass="42332">MKIVIFDNAYWNILNFRKDLVKALIFNDHEIIAVAPKSEKFQADLEEIGIKCVPINFKVNGVNPLSDILLCVRFFIFFLKSPKIDVVLTYTIKPTLYVTLVAKLFGIKVINNISGLGSIFINKSVITKLVLIFYRLVFSLSDWIFFQNIHDLEYFKEKNFLKLNYSVIPGSGVNLESFKIKRKNNLGKKFLFVGRIMGEKGIRELIAAAQELSKEFLDLEFYFVGEIGYNNFSSIPILEVDNWKISNSNFYFLGKVSNIKEFYEAADIMVLPSYREGLSKSLIEASAMSLPIITTDVPGCSDVVIDRENGLLVKVRSSSDLLEKMRTMIMMDEMDRIKMGNLGRQFALEKFDVQLVINSYLKVLKIYQK</sequence>
<dbReference type="Proteomes" id="UP001165488">
    <property type="component" value="Unassembled WGS sequence"/>
</dbReference>
<evidence type="ECO:0000313" key="2">
    <source>
        <dbReference type="EMBL" id="MCH7398337.1"/>
    </source>
</evidence>
<dbReference type="PANTHER" id="PTHR12526">
    <property type="entry name" value="GLYCOSYLTRANSFERASE"/>
    <property type="match status" value="1"/>
</dbReference>
<reference evidence="2" key="1">
    <citation type="submission" date="2022-03" db="EMBL/GenBank/DDBJ databases">
        <title>De novo assembled genomes of Belliella spp. (Cyclobacteriaceae) strains.</title>
        <authorList>
            <person name="Szabo A."/>
            <person name="Korponai K."/>
            <person name="Felfoldi T."/>
        </authorList>
    </citation>
    <scope>NUCLEOTIDE SEQUENCE</scope>
    <source>
        <strain evidence="2">DSM 107340</strain>
    </source>
</reference>
<organism evidence="2 3">
    <name type="scientific">Belliella calami</name>
    <dbReference type="NCBI Taxonomy" id="2923436"/>
    <lineage>
        <taxon>Bacteria</taxon>
        <taxon>Pseudomonadati</taxon>
        <taxon>Bacteroidota</taxon>
        <taxon>Cytophagia</taxon>
        <taxon>Cytophagales</taxon>
        <taxon>Cyclobacteriaceae</taxon>
        <taxon>Belliella</taxon>
    </lineage>
</organism>
<proteinExistence type="predicted"/>
<dbReference type="SUPFAM" id="SSF53756">
    <property type="entry name" value="UDP-Glycosyltransferase/glycogen phosphorylase"/>
    <property type="match status" value="1"/>
</dbReference>
<evidence type="ECO:0000259" key="1">
    <source>
        <dbReference type="Pfam" id="PF00534"/>
    </source>
</evidence>
<evidence type="ECO:0000313" key="3">
    <source>
        <dbReference type="Proteomes" id="UP001165488"/>
    </source>
</evidence>
<dbReference type="RefSeq" id="WP_241274851.1">
    <property type="nucleotide sequence ID" value="NZ_JAKZGS010000007.1"/>
</dbReference>
<name>A0ABS9UNX9_9BACT</name>
<dbReference type="Pfam" id="PF00534">
    <property type="entry name" value="Glycos_transf_1"/>
    <property type="match status" value="1"/>
</dbReference>
<keyword evidence="3" id="KW-1185">Reference proteome</keyword>
<comment type="caution">
    <text evidence="2">The sequence shown here is derived from an EMBL/GenBank/DDBJ whole genome shotgun (WGS) entry which is preliminary data.</text>
</comment>
<feature type="domain" description="Glycosyl transferase family 1" evidence="1">
    <location>
        <begin position="177"/>
        <end position="335"/>
    </location>
</feature>
<dbReference type="EMBL" id="JAKZGS010000007">
    <property type="protein sequence ID" value="MCH7398337.1"/>
    <property type="molecule type" value="Genomic_DNA"/>
</dbReference>
<dbReference type="PANTHER" id="PTHR12526:SF638">
    <property type="entry name" value="SPORE COAT PROTEIN SA"/>
    <property type="match status" value="1"/>
</dbReference>
<dbReference type="Gene3D" id="3.40.50.2000">
    <property type="entry name" value="Glycogen Phosphorylase B"/>
    <property type="match status" value="2"/>
</dbReference>
<gene>
    <name evidence="2" type="ORF">MM236_10070</name>
</gene>